<evidence type="ECO:0000313" key="1">
    <source>
        <dbReference type="EMBL" id="RKR97904.1"/>
    </source>
</evidence>
<dbReference type="EMBL" id="RBKV01000001">
    <property type="protein sequence ID" value="RKR97904.1"/>
    <property type="molecule type" value="Genomic_DNA"/>
</dbReference>
<gene>
    <name evidence="1" type="ORF">DFJ75_4797</name>
</gene>
<dbReference type="Gene3D" id="3.40.50.150">
    <property type="entry name" value="Vaccinia Virus protein VP39"/>
    <property type="match status" value="1"/>
</dbReference>
<protein>
    <recommendedName>
        <fullName evidence="3">Methyltransferase family protein</fullName>
    </recommendedName>
</protein>
<accession>A0A495KBF5</accession>
<evidence type="ECO:0000313" key="2">
    <source>
        <dbReference type="Proteomes" id="UP000274762"/>
    </source>
</evidence>
<evidence type="ECO:0008006" key="3">
    <source>
        <dbReference type="Google" id="ProtNLM"/>
    </source>
</evidence>
<dbReference type="Proteomes" id="UP000274762">
    <property type="component" value="Unassembled WGS sequence"/>
</dbReference>
<dbReference type="AlphaFoldDB" id="A0A495KBF5"/>
<organism evidence="1 2">
    <name type="scientific">Williamsia marianensis</name>
    <dbReference type="NCBI Taxonomy" id="85044"/>
    <lineage>
        <taxon>Bacteria</taxon>
        <taxon>Bacillati</taxon>
        <taxon>Actinomycetota</taxon>
        <taxon>Actinomycetes</taxon>
        <taxon>Mycobacteriales</taxon>
        <taxon>Nocardiaceae</taxon>
        <taxon>Williamsia</taxon>
    </lineage>
</organism>
<dbReference type="InterPro" id="IPR029063">
    <property type="entry name" value="SAM-dependent_MTases_sf"/>
</dbReference>
<dbReference type="SUPFAM" id="SSF53335">
    <property type="entry name" value="S-adenosyl-L-methionine-dependent methyltransferases"/>
    <property type="match status" value="1"/>
</dbReference>
<comment type="caution">
    <text evidence="1">The sequence shown here is derived from an EMBL/GenBank/DDBJ whole genome shotgun (WGS) entry which is preliminary data.</text>
</comment>
<proteinExistence type="predicted"/>
<sequence>MDRGADSTGPRRDTVVQQELPRSARPYSGIALQLYDLFVLRFTSPYAWGCHRKTISALYAEHCTTVHAEVGVGSGYFLSQLGKTWDKLALVDPNDATLAYAGARLGQGRLTGEQPRIAGYVADILVSDDLPPSRYKSVAANYLIHCLPGPMPAKEPAVANLARLTGAEGTLFGATVIGTAQHNRLGRILMWACNRTGAFGNTTDTEEMLRDLLERHFSVVTVWRENAVALFVASSPRHSKDS</sequence>
<reference evidence="1 2" key="1">
    <citation type="submission" date="2018-10" db="EMBL/GenBank/DDBJ databases">
        <title>Sequencing the genomes of 1000 actinobacteria strains.</title>
        <authorList>
            <person name="Klenk H.-P."/>
        </authorList>
    </citation>
    <scope>NUCLEOTIDE SEQUENCE [LARGE SCALE GENOMIC DNA]</scope>
    <source>
        <strain evidence="1 2">DSM 44343</strain>
    </source>
</reference>
<name>A0A495KBF5_WILMA</name>